<proteinExistence type="predicted"/>
<gene>
    <name evidence="1" type="ORF">J4E00_08715</name>
</gene>
<dbReference type="Pfam" id="PF13585">
    <property type="entry name" value="CHU_C"/>
    <property type="match status" value="1"/>
</dbReference>
<accession>A0ABS3QD29</accession>
<dbReference type="InterPro" id="IPR026341">
    <property type="entry name" value="T9SS_type_B"/>
</dbReference>
<name>A0ABS3QD29_9BACT</name>
<evidence type="ECO:0000313" key="2">
    <source>
        <dbReference type="Proteomes" id="UP000664369"/>
    </source>
</evidence>
<reference evidence="1 2" key="1">
    <citation type="submission" date="2021-03" db="EMBL/GenBank/DDBJ databases">
        <authorList>
            <person name="Kim M.K."/>
        </authorList>
    </citation>
    <scope>NUCLEOTIDE SEQUENCE [LARGE SCALE GENOMIC DNA]</scope>
    <source>
        <strain evidence="1 2">BT442</strain>
    </source>
</reference>
<dbReference type="NCBIfam" id="TIGR04131">
    <property type="entry name" value="Bac_Flav_CTERM"/>
    <property type="match status" value="1"/>
</dbReference>
<sequence length="557" mass="58490">MSELSNEPPDGAINLGGSRYNIRNFRVYATPPPTFTIAPCPTGNVQVTLTDAAYDSYEVQVGTLIRAITRNAPETMPMGGANTVVVTGRYTALGTCTGSASQPISSIAPAAPAQFTSLALQSPLPGGAATLTIGGLLAGYRYTLQFQPAAGGPFTDVPGVTITPGTPTVSLPRASAGSYRIFSNDACGTSPLPSNSIGTLSLTGTSADNRNQLLLTGAAGPYTVTRNDQPLTTFTTILGGLEDADVQCGSTYKYVVTSLQPGGGRAISNEVSITTVSSLLPPQPRLVASFNANDVVELTPLLATAGLPTGSSLVYSRTAGAQTANFNPVTNARLLRDSTMMLADLLANPPCYSVRQSDVCGNTSLASPSTCPALLSARPADPDGSTITLTWTPFVGPDPTQPVTYTLQRLAADGTVLPRSVVVTGNTYTDLTPPTNRQVARYRLQISGAGLPPDTFSYSNRANVTRRLTLTIPTAFTPNSDGLNDVLEIKGKYLNNYTFVVVDRNGQEVFRGTQRSETWDGTIKGHAPVLGAYVWRFQQNNEDGTPFSLTGTVTILK</sequence>
<keyword evidence="2" id="KW-1185">Reference proteome</keyword>
<dbReference type="Proteomes" id="UP000664369">
    <property type="component" value="Unassembled WGS sequence"/>
</dbReference>
<comment type="caution">
    <text evidence="1">The sequence shown here is derived from an EMBL/GenBank/DDBJ whole genome shotgun (WGS) entry which is preliminary data.</text>
</comment>
<protein>
    <submittedName>
        <fullName evidence="1">Gliding motility-associated C-terminal domain-containing protein</fullName>
    </submittedName>
</protein>
<dbReference type="EMBL" id="JAGETZ010000003">
    <property type="protein sequence ID" value="MBO2009133.1"/>
    <property type="molecule type" value="Genomic_DNA"/>
</dbReference>
<organism evidence="1 2">
    <name type="scientific">Hymenobacter negativus</name>
    <dbReference type="NCBI Taxonomy" id="2795026"/>
    <lineage>
        <taxon>Bacteria</taxon>
        <taxon>Pseudomonadati</taxon>
        <taxon>Bacteroidota</taxon>
        <taxon>Cytophagia</taxon>
        <taxon>Cytophagales</taxon>
        <taxon>Hymenobacteraceae</taxon>
        <taxon>Hymenobacter</taxon>
    </lineage>
</organism>
<evidence type="ECO:0000313" key="1">
    <source>
        <dbReference type="EMBL" id="MBO2009133.1"/>
    </source>
</evidence>